<organism evidence="1 2">
    <name type="scientific">Candidatus Rhabdochlamydia porcellionis</name>
    <dbReference type="NCBI Taxonomy" id="225148"/>
    <lineage>
        <taxon>Bacteria</taxon>
        <taxon>Pseudomonadati</taxon>
        <taxon>Chlamydiota</taxon>
        <taxon>Chlamydiia</taxon>
        <taxon>Parachlamydiales</taxon>
        <taxon>Candidatus Rhabdochlamydiaceae</taxon>
        <taxon>Candidatus Rhabdochlamydia</taxon>
    </lineage>
</organism>
<keyword evidence="2" id="KW-1185">Reference proteome</keyword>
<sequence>MKKLFIIFFVLLGCNPSSYEDFQFEGNAHCRKMLNTLKSIQDRQQLLQAQPILKQHFEDLVDLMIAARKFQQRSLESKEFYPSFYSIALKEELKRLYEIEGGREIIERTQKQAFLRLGMVERQIAKKQVKVR</sequence>
<dbReference type="RefSeq" id="WP_194844865.1">
    <property type="nucleotide sequence ID" value="NZ_CP075585.1"/>
</dbReference>
<evidence type="ECO:0008006" key="3">
    <source>
        <dbReference type="Google" id="ProtNLM"/>
    </source>
</evidence>
<reference evidence="1 2" key="2">
    <citation type="submission" date="2021-05" db="EMBL/GenBank/DDBJ databases">
        <title>Ecology and evolution of chlamydial symbionts of arthropods.</title>
        <authorList>
            <person name="Halter T."/>
            <person name="Sixt B.S."/>
            <person name="Toenshoff E.R."/>
            <person name="Koestlbacher S."/>
            <person name="Schulz F."/>
            <person name="Kostanjsek R."/>
            <person name="Collingro A."/>
            <person name="Hendrickx F."/>
            <person name="Horn M."/>
        </authorList>
    </citation>
    <scope>NUCLEOTIDE SEQUENCE [LARGE SCALE GENOMIC DNA]</scope>
    <source>
        <strain evidence="1 2">15C</strain>
    </source>
</reference>
<dbReference type="Proteomes" id="UP000822862">
    <property type="component" value="Chromosome"/>
</dbReference>
<evidence type="ECO:0000313" key="2">
    <source>
        <dbReference type="Proteomes" id="UP000822862"/>
    </source>
</evidence>
<name>A0ABX8Z041_9BACT</name>
<gene>
    <name evidence="1" type="ORF">RHAB15C_0000919</name>
</gene>
<protein>
    <recommendedName>
        <fullName evidence="3">Lipoprotein</fullName>
    </recommendedName>
</protein>
<accession>A0ABX8Z041</accession>
<reference evidence="1 2" key="1">
    <citation type="submission" date="2020-01" db="EMBL/GenBank/DDBJ databases">
        <authorList>
            <person name="Sixt B."/>
            <person name="Schulz F."/>
            <person name="Kostanjsek R."/>
            <person name="Koestlbacher S."/>
            <person name="Collingro A."/>
            <person name="Toenshoff E."/>
            <person name="Horn M."/>
        </authorList>
    </citation>
    <scope>NUCLEOTIDE SEQUENCE [LARGE SCALE GENOMIC DNA]</scope>
    <source>
        <strain evidence="1 2">15C</strain>
    </source>
</reference>
<evidence type="ECO:0000313" key="1">
    <source>
        <dbReference type="EMBL" id="QZA59035.1"/>
    </source>
</evidence>
<dbReference type="EMBL" id="CP075585">
    <property type="protein sequence ID" value="QZA59035.1"/>
    <property type="molecule type" value="Genomic_DNA"/>
</dbReference>
<proteinExistence type="predicted"/>